<accession>A0AAD4M3T7</accession>
<evidence type="ECO:0000256" key="1">
    <source>
        <dbReference type="SAM" id="Phobius"/>
    </source>
</evidence>
<feature type="transmembrane region" description="Helical" evidence="1">
    <location>
        <begin position="77"/>
        <end position="96"/>
    </location>
</feature>
<proteinExistence type="predicted"/>
<evidence type="ECO:0000313" key="2">
    <source>
        <dbReference type="EMBL" id="KAI0298669.1"/>
    </source>
</evidence>
<keyword evidence="3" id="KW-1185">Reference proteome</keyword>
<comment type="caution">
    <text evidence="2">The sequence shown here is derived from an EMBL/GenBank/DDBJ whole genome shotgun (WGS) entry which is preliminary data.</text>
</comment>
<keyword evidence="1" id="KW-0812">Transmembrane</keyword>
<feature type="transmembrane region" description="Helical" evidence="1">
    <location>
        <begin position="116"/>
        <end position="135"/>
    </location>
</feature>
<keyword evidence="1" id="KW-0472">Membrane</keyword>
<feature type="transmembrane region" description="Helical" evidence="1">
    <location>
        <begin position="12"/>
        <end position="32"/>
    </location>
</feature>
<dbReference type="Proteomes" id="UP001203297">
    <property type="component" value="Unassembled WGS sequence"/>
</dbReference>
<organism evidence="2 3">
    <name type="scientific">Multifurca ochricompacta</name>
    <dbReference type="NCBI Taxonomy" id="376703"/>
    <lineage>
        <taxon>Eukaryota</taxon>
        <taxon>Fungi</taxon>
        <taxon>Dikarya</taxon>
        <taxon>Basidiomycota</taxon>
        <taxon>Agaricomycotina</taxon>
        <taxon>Agaricomycetes</taxon>
        <taxon>Russulales</taxon>
        <taxon>Russulaceae</taxon>
        <taxon>Multifurca</taxon>
    </lineage>
</organism>
<evidence type="ECO:0000313" key="3">
    <source>
        <dbReference type="Proteomes" id="UP001203297"/>
    </source>
</evidence>
<name>A0AAD4M3T7_9AGAM</name>
<protein>
    <submittedName>
        <fullName evidence="2">Uncharacterized protein</fullName>
    </submittedName>
</protein>
<dbReference type="EMBL" id="WTXG01000027">
    <property type="protein sequence ID" value="KAI0298669.1"/>
    <property type="molecule type" value="Genomic_DNA"/>
</dbReference>
<gene>
    <name evidence="2" type="ORF">B0F90DRAFT_1731603</name>
</gene>
<feature type="transmembrane region" description="Helical" evidence="1">
    <location>
        <begin position="44"/>
        <end position="65"/>
    </location>
</feature>
<reference evidence="2" key="1">
    <citation type="journal article" date="2022" name="New Phytol.">
        <title>Evolutionary transition to the ectomycorrhizal habit in the genomes of a hyperdiverse lineage of mushroom-forming fungi.</title>
        <authorList>
            <person name="Looney B."/>
            <person name="Miyauchi S."/>
            <person name="Morin E."/>
            <person name="Drula E."/>
            <person name="Courty P.E."/>
            <person name="Kohler A."/>
            <person name="Kuo A."/>
            <person name="LaButti K."/>
            <person name="Pangilinan J."/>
            <person name="Lipzen A."/>
            <person name="Riley R."/>
            <person name="Andreopoulos W."/>
            <person name="He G."/>
            <person name="Johnson J."/>
            <person name="Nolan M."/>
            <person name="Tritt A."/>
            <person name="Barry K.W."/>
            <person name="Grigoriev I.V."/>
            <person name="Nagy L.G."/>
            <person name="Hibbett D."/>
            <person name="Henrissat B."/>
            <person name="Matheny P.B."/>
            <person name="Labbe J."/>
            <person name="Martin F.M."/>
        </authorList>
    </citation>
    <scope>NUCLEOTIDE SEQUENCE</scope>
    <source>
        <strain evidence="2">BPL690</strain>
    </source>
</reference>
<keyword evidence="1" id="KW-1133">Transmembrane helix</keyword>
<dbReference type="AlphaFoldDB" id="A0AAD4M3T7"/>
<sequence length="147" mass="16248">MSQPGQSPLSTVFLLHIALEVPLAIQGIWAPASLPFLQLNNTTLVLLKMYSTLALGVCIMSLLCYPLPEFLPGKRALAIGLCVYHSIVSTVLFQAPRFIPFSFGAFFEAYKFTPEILWGCMHGFLGLGFVTWWQGTVAFTQMMKKAA</sequence>